<gene>
    <name evidence="2" type="ORF">ACFQGH_03045</name>
</gene>
<keyword evidence="3" id="KW-1185">Reference proteome</keyword>
<dbReference type="InterPro" id="IPR055935">
    <property type="entry name" value="DUF7513"/>
</dbReference>
<sequence length="92" mass="10096">MSMLSKYLKGWSLRTTKPTLQPGKEINVFLAEYDREEGSGLALVGDTRLYVSDAEPEHVGMRVRVAVREFQPDDSVGYGQLVEVVGGSSYAG</sequence>
<evidence type="ECO:0000313" key="2">
    <source>
        <dbReference type="EMBL" id="MFC6904173.1"/>
    </source>
</evidence>
<dbReference type="Proteomes" id="UP001596312">
    <property type="component" value="Unassembled WGS sequence"/>
</dbReference>
<evidence type="ECO:0000313" key="3">
    <source>
        <dbReference type="Proteomes" id="UP001596312"/>
    </source>
</evidence>
<dbReference type="PROSITE" id="PS50926">
    <property type="entry name" value="TRAM"/>
    <property type="match status" value="1"/>
</dbReference>
<comment type="caution">
    <text evidence="2">The sequence shown here is derived from an EMBL/GenBank/DDBJ whole genome shotgun (WGS) entry which is preliminary data.</text>
</comment>
<dbReference type="AlphaFoldDB" id="A0ABD5V1J8"/>
<dbReference type="InterPro" id="IPR002792">
    <property type="entry name" value="TRAM_dom"/>
</dbReference>
<name>A0ABD5V1J8_9EURY</name>
<dbReference type="RefSeq" id="WP_340602683.1">
    <property type="nucleotide sequence ID" value="NZ_JBBMXV010000001.1"/>
</dbReference>
<reference evidence="2 3" key="1">
    <citation type="journal article" date="2019" name="Int. J. Syst. Evol. Microbiol.">
        <title>The Global Catalogue of Microorganisms (GCM) 10K type strain sequencing project: providing services to taxonomists for standard genome sequencing and annotation.</title>
        <authorList>
            <consortium name="The Broad Institute Genomics Platform"/>
            <consortium name="The Broad Institute Genome Sequencing Center for Infectious Disease"/>
            <person name="Wu L."/>
            <person name="Ma J."/>
        </authorList>
    </citation>
    <scope>NUCLEOTIDE SEQUENCE [LARGE SCALE GENOMIC DNA]</scope>
    <source>
        <strain evidence="2 3">CGMCC 1.3240</strain>
    </source>
</reference>
<dbReference type="Pfam" id="PF24353">
    <property type="entry name" value="DUF7513"/>
    <property type="match status" value="1"/>
</dbReference>
<dbReference type="EMBL" id="JBHSXQ010000001">
    <property type="protein sequence ID" value="MFC6904173.1"/>
    <property type="molecule type" value="Genomic_DNA"/>
</dbReference>
<accession>A0ABD5V1J8</accession>
<protein>
    <submittedName>
        <fullName evidence="2">TRAM domain-containing protein</fullName>
    </submittedName>
</protein>
<organism evidence="2 3">
    <name type="scientific">Halalkalicoccus tibetensis</name>
    <dbReference type="NCBI Taxonomy" id="175632"/>
    <lineage>
        <taxon>Archaea</taxon>
        <taxon>Methanobacteriati</taxon>
        <taxon>Methanobacteriota</taxon>
        <taxon>Stenosarchaea group</taxon>
        <taxon>Halobacteria</taxon>
        <taxon>Halobacteriales</taxon>
        <taxon>Halococcaceae</taxon>
        <taxon>Halalkalicoccus</taxon>
    </lineage>
</organism>
<evidence type="ECO:0000259" key="1">
    <source>
        <dbReference type="PROSITE" id="PS50926"/>
    </source>
</evidence>
<feature type="domain" description="TRAM" evidence="1">
    <location>
        <begin position="19"/>
        <end position="83"/>
    </location>
</feature>
<proteinExistence type="predicted"/>